<keyword evidence="5 7" id="KW-1133">Transmembrane helix</keyword>
<dbReference type="Pfam" id="PF12698">
    <property type="entry name" value="ABC2_membrane_3"/>
    <property type="match status" value="1"/>
</dbReference>
<dbReference type="PROSITE" id="PS51012">
    <property type="entry name" value="ABC_TM2"/>
    <property type="match status" value="1"/>
</dbReference>
<dbReference type="PANTHER" id="PTHR43038:SF2">
    <property type="entry name" value="RH61964P"/>
    <property type="match status" value="1"/>
</dbReference>
<dbReference type="GO" id="GO:0140359">
    <property type="term" value="F:ABC-type transporter activity"/>
    <property type="evidence" value="ECO:0007669"/>
    <property type="project" value="InterPro"/>
</dbReference>
<feature type="transmembrane region" description="Helical" evidence="7">
    <location>
        <begin position="586"/>
        <end position="609"/>
    </location>
</feature>
<dbReference type="InterPro" id="IPR003439">
    <property type="entry name" value="ABC_transporter-like_ATP-bd"/>
</dbReference>
<dbReference type="SUPFAM" id="SSF52540">
    <property type="entry name" value="P-loop containing nucleoside triphosphate hydrolases"/>
    <property type="match status" value="1"/>
</dbReference>
<reference evidence="10 11" key="1">
    <citation type="submission" date="2023-03" db="EMBL/GenBank/DDBJ databases">
        <title>Genome insight into feeding habits of ladybird beetles.</title>
        <authorList>
            <person name="Li H.-S."/>
            <person name="Huang Y.-H."/>
            <person name="Pang H."/>
        </authorList>
    </citation>
    <scope>NUCLEOTIDE SEQUENCE [LARGE SCALE GENOMIC DNA]</scope>
    <source>
        <strain evidence="10">SYSU_2023b</strain>
        <tissue evidence="10">Whole body</tissue>
    </source>
</reference>
<keyword evidence="3" id="KW-0547">Nucleotide-binding</keyword>
<evidence type="ECO:0000256" key="1">
    <source>
        <dbReference type="ARBA" id="ARBA00004141"/>
    </source>
</evidence>
<feature type="transmembrane region" description="Helical" evidence="7">
    <location>
        <begin position="621"/>
        <end position="640"/>
    </location>
</feature>
<dbReference type="Proteomes" id="UP001431783">
    <property type="component" value="Unassembled WGS sequence"/>
</dbReference>
<dbReference type="EMBL" id="JARQZJ010000016">
    <property type="protein sequence ID" value="KAK9873202.1"/>
    <property type="molecule type" value="Genomic_DNA"/>
</dbReference>
<keyword evidence="11" id="KW-1185">Reference proteome</keyword>
<dbReference type="Pfam" id="PF00005">
    <property type="entry name" value="ABC_tran"/>
    <property type="match status" value="1"/>
</dbReference>
<dbReference type="SMART" id="SM00382">
    <property type="entry name" value="AAA"/>
    <property type="match status" value="1"/>
</dbReference>
<evidence type="ECO:0000256" key="7">
    <source>
        <dbReference type="SAM" id="Phobius"/>
    </source>
</evidence>
<dbReference type="AlphaFoldDB" id="A0AAW1TXW7"/>
<dbReference type="PROSITE" id="PS50893">
    <property type="entry name" value="ABC_TRANSPORTER_2"/>
    <property type="match status" value="1"/>
</dbReference>
<dbReference type="InterPro" id="IPR003593">
    <property type="entry name" value="AAA+_ATPase"/>
</dbReference>
<keyword evidence="4" id="KW-0067">ATP-binding</keyword>
<evidence type="ECO:0000256" key="2">
    <source>
        <dbReference type="ARBA" id="ARBA00022692"/>
    </source>
</evidence>
<feature type="transmembrane region" description="Helical" evidence="7">
    <location>
        <begin position="558"/>
        <end position="580"/>
    </location>
</feature>
<evidence type="ECO:0000256" key="5">
    <source>
        <dbReference type="ARBA" id="ARBA00022989"/>
    </source>
</evidence>
<dbReference type="GO" id="GO:0005524">
    <property type="term" value="F:ATP binding"/>
    <property type="evidence" value="ECO:0007669"/>
    <property type="project" value="UniProtKB-KW"/>
</dbReference>
<dbReference type="GO" id="GO:0016020">
    <property type="term" value="C:membrane"/>
    <property type="evidence" value="ECO:0007669"/>
    <property type="project" value="UniProtKB-SubCell"/>
</dbReference>
<comment type="subcellular location">
    <subcellularLocation>
        <location evidence="1">Membrane</location>
        <topology evidence="1">Multi-pass membrane protein</topology>
    </subcellularLocation>
</comment>
<dbReference type="InterPro" id="IPR013525">
    <property type="entry name" value="ABC2_TM"/>
</dbReference>
<dbReference type="Gene3D" id="3.40.50.300">
    <property type="entry name" value="P-loop containing nucleotide triphosphate hydrolases"/>
    <property type="match status" value="1"/>
</dbReference>
<dbReference type="CDD" id="cd03230">
    <property type="entry name" value="ABC_DR_subfamily_A"/>
    <property type="match status" value="1"/>
</dbReference>
<evidence type="ECO:0000256" key="6">
    <source>
        <dbReference type="ARBA" id="ARBA00023136"/>
    </source>
</evidence>
<comment type="caution">
    <text evidence="10">The sequence shown here is derived from an EMBL/GenBank/DDBJ whole genome shotgun (WGS) entry which is preliminary data.</text>
</comment>
<organism evidence="10 11">
    <name type="scientific">Henosepilachna vigintioctopunctata</name>
    <dbReference type="NCBI Taxonomy" id="420089"/>
    <lineage>
        <taxon>Eukaryota</taxon>
        <taxon>Metazoa</taxon>
        <taxon>Ecdysozoa</taxon>
        <taxon>Arthropoda</taxon>
        <taxon>Hexapoda</taxon>
        <taxon>Insecta</taxon>
        <taxon>Pterygota</taxon>
        <taxon>Neoptera</taxon>
        <taxon>Endopterygota</taxon>
        <taxon>Coleoptera</taxon>
        <taxon>Polyphaga</taxon>
        <taxon>Cucujiformia</taxon>
        <taxon>Coccinelloidea</taxon>
        <taxon>Coccinellidae</taxon>
        <taxon>Epilachninae</taxon>
        <taxon>Epilachnini</taxon>
        <taxon>Henosepilachna</taxon>
    </lineage>
</organism>
<evidence type="ECO:0000256" key="4">
    <source>
        <dbReference type="ARBA" id="ARBA00022840"/>
    </source>
</evidence>
<feature type="transmembrane region" description="Helical" evidence="7">
    <location>
        <begin position="509"/>
        <end position="532"/>
    </location>
</feature>
<keyword evidence="6 7" id="KW-0472">Membrane</keyword>
<feature type="domain" description="ABC transmembrane type-2" evidence="9">
    <location>
        <begin position="471"/>
        <end position="703"/>
    </location>
</feature>
<feature type="domain" description="ABC transporter" evidence="8">
    <location>
        <begin position="7"/>
        <end position="237"/>
    </location>
</feature>
<accession>A0AAW1TXW7</accession>
<dbReference type="PANTHER" id="PTHR43038">
    <property type="entry name" value="ATP-BINDING CASSETTE, SUB-FAMILY H, MEMBER 1"/>
    <property type="match status" value="1"/>
</dbReference>
<evidence type="ECO:0000313" key="11">
    <source>
        <dbReference type="Proteomes" id="UP001431783"/>
    </source>
</evidence>
<feature type="transmembrane region" description="Helical" evidence="7">
    <location>
        <begin position="678"/>
        <end position="698"/>
    </location>
</feature>
<proteinExistence type="predicted"/>
<keyword evidence="2 7" id="KW-0812">Transmembrane</keyword>
<feature type="transmembrane region" description="Helical" evidence="7">
    <location>
        <begin position="317"/>
        <end position="338"/>
    </location>
</feature>
<dbReference type="PROSITE" id="PS00211">
    <property type="entry name" value="ABC_TRANSPORTER_1"/>
    <property type="match status" value="1"/>
</dbReference>
<sequence length="704" mass="79346">MHKDAAIYIRNANKSYGDKVVLHNFCMTLPKGAIYGLLGASGCGKTTLLSCVVGRRLFNSGELWVLGGKPGTKGSGVPGPRVGYMPQEIALVGEFTVSDAMFYFGRLANMKDSRIRSHFQELKELLDLPPDDRYIKNCSGGQQRRVSFAVALIHKPELLILDEPTVGVDPVLRDRIWKYLIEITQKQNISVIITTHYIEETRQANLIGLMRGGKLLAEDSPDRLLRYFNTNNLEEVFLILSRQQETGNLNLPEVQDTSQFNSNCSIDTIYQETNASAEVLTSPKKKVKEEQISSLSVNRHRLKALMGKNWKQFYRNVSGWVFLLFFPVLEILAFLYAVGPDIKDIPIAVVNDENMNICGNFVLGESVMAYDSGSCHFHNLSCRFLTYLDNPMMKTTTVDSLPEALDGIRHGKYVGALYFAENYTSAAEERFNAGTDAGDDDLNFSQIKTYLDMSNRQIGYTVKYKLLDLYMKFQKSIFSDCDFLPKYADLPINFLKPVFGEEGEHFTEFMAPGILITLSFFSGTLLTSQIILTDRLEGIWDRSTVGGVTSIEITITHFILQFCVVIIQNFEIFLLAFWYYGLTSVGSFVILYFMVILQGIVGMACGFWISVVSNNHSMANIVATGTFYPMILLCGVLWPLEGQPEFLRIFSKCLPFTIPTQAFRNVFMKGWGIDHMEVINGVGIALVWFILLLSLSVYRLKNTQ</sequence>
<name>A0AAW1TXW7_9CUCU</name>
<evidence type="ECO:0000313" key="10">
    <source>
        <dbReference type="EMBL" id="KAK9873202.1"/>
    </source>
</evidence>
<evidence type="ECO:0000259" key="8">
    <source>
        <dbReference type="PROSITE" id="PS50893"/>
    </source>
</evidence>
<protein>
    <submittedName>
        <fullName evidence="10">Uncharacterized protein</fullName>
    </submittedName>
</protein>
<dbReference type="InterPro" id="IPR017871">
    <property type="entry name" value="ABC_transporter-like_CS"/>
</dbReference>
<dbReference type="GO" id="GO:0016887">
    <property type="term" value="F:ATP hydrolysis activity"/>
    <property type="evidence" value="ECO:0007669"/>
    <property type="project" value="InterPro"/>
</dbReference>
<dbReference type="InterPro" id="IPR027417">
    <property type="entry name" value="P-loop_NTPase"/>
</dbReference>
<gene>
    <name evidence="10" type="ORF">WA026_021435</name>
</gene>
<dbReference type="InterPro" id="IPR047817">
    <property type="entry name" value="ABC2_TM_bact-type"/>
</dbReference>
<evidence type="ECO:0000259" key="9">
    <source>
        <dbReference type="PROSITE" id="PS51012"/>
    </source>
</evidence>
<evidence type="ECO:0000256" key="3">
    <source>
        <dbReference type="ARBA" id="ARBA00022741"/>
    </source>
</evidence>